<dbReference type="EMBL" id="CP136511">
    <property type="protein sequence ID" value="WOD14504.1"/>
    <property type="molecule type" value="Genomic_DNA"/>
</dbReference>
<evidence type="ECO:0000256" key="1">
    <source>
        <dbReference type="ARBA" id="ARBA00010634"/>
    </source>
</evidence>
<reference evidence="4 5" key="1">
    <citation type="submission" date="2023-10" db="EMBL/GenBank/DDBJ databases">
        <title>Surface-active antibiotics is a multifunctional adaptation for post-fire microbes.</title>
        <authorList>
            <person name="Liu M.D."/>
            <person name="Du Y."/>
            <person name="Koupaei S.K."/>
            <person name="Kim N.R."/>
            <person name="Zhang W."/>
            <person name="Traxler M.F."/>
        </authorList>
    </citation>
    <scope>NUCLEOTIDE SEQUENCE [LARGE SCALE GENOMIC DNA]</scope>
    <source>
        <strain evidence="4 5">F3</strain>
    </source>
</reference>
<evidence type="ECO:0000313" key="4">
    <source>
        <dbReference type="EMBL" id="WOD14504.1"/>
    </source>
</evidence>
<proteinExistence type="inferred from homology"/>
<feature type="compositionally biased region" description="Low complexity" evidence="3">
    <location>
        <begin position="303"/>
        <end position="318"/>
    </location>
</feature>
<sequence length="357" mass="38455">MNEFLEEQILKLPEQYYWVHRRFKHRPPGMPAVYWMLCIVRYPARSQCPGEIRRAVTTTIRATGMAVAAALVLAGCATVQTPTKGDPLEELNRTVFTFNDKVDQYALKPVAQAYVRAMPQPVQDSVTNFFSNIGDVYTAANDLLQLKITDGVEDVMRVAINTVFGVGGLFDVATIARLPKHTADLGLTLGHYGVPPGPYLVLPLLGPSTVRDTAGMLVEFEADLTTFVQPIWVRTTLYGVRVVSVRASLLGAEDLLAGAALDKYSFVRDAYLQRRQYLISDGIPPPPAYNDDSGPDTGPASISTPASGAAGQSSTGAPMPVAASAPRGASSTAGSTVPGLQMMPPGRYYSLPNPLPR</sequence>
<keyword evidence="4" id="KW-0449">Lipoprotein</keyword>
<dbReference type="PRINTS" id="PR01805">
    <property type="entry name" value="VACJLIPOPROT"/>
</dbReference>
<accession>A0ABZ0EDB1</accession>
<keyword evidence="5" id="KW-1185">Reference proteome</keyword>
<dbReference type="Proteomes" id="UP001302652">
    <property type="component" value="Chromosome 3"/>
</dbReference>
<dbReference type="InterPro" id="IPR007428">
    <property type="entry name" value="MlaA"/>
</dbReference>
<evidence type="ECO:0000256" key="3">
    <source>
        <dbReference type="SAM" id="MobiDB-lite"/>
    </source>
</evidence>
<keyword evidence="2" id="KW-0732">Signal</keyword>
<name>A0ABZ0EDB1_9BURK</name>
<evidence type="ECO:0000313" key="5">
    <source>
        <dbReference type="Proteomes" id="UP001302652"/>
    </source>
</evidence>
<comment type="similarity">
    <text evidence="1">Belongs to the MlaA family.</text>
</comment>
<organism evidence="4 5">
    <name type="scientific">Paraburkholderia kirstenboschensis</name>
    <dbReference type="NCBI Taxonomy" id="1245436"/>
    <lineage>
        <taxon>Bacteria</taxon>
        <taxon>Pseudomonadati</taxon>
        <taxon>Pseudomonadota</taxon>
        <taxon>Betaproteobacteria</taxon>
        <taxon>Burkholderiales</taxon>
        <taxon>Burkholderiaceae</taxon>
        <taxon>Paraburkholderia</taxon>
    </lineage>
</organism>
<dbReference type="PANTHER" id="PTHR30035:SF3">
    <property type="entry name" value="INTERMEMBRANE PHOSPHOLIPID TRANSPORT SYSTEM LIPOPROTEIN MLAA"/>
    <property type="match status" value="1"/>
</dbReference>
<feature type="region of interest" description="Disordered" evidence="3">
    <location>
        <begin position="282"/>
        <end position="357"/>
    </location>
</feature>
<dbReference type="PANTHER" id="PTHR30035">
    <property type="entry name" value="LIPOPROTEIN VACJ-RELATED"/>
    <property type="match status" value="1"/>
</dbReference>
<protein>
    <submittedName>
        <fullName evidence="4">MlaA family lipoprotein</fullName>
    </submittedName>
</protein>
<gene>
    <name evidence="4" type="ORF">RW095_03345</name>
</gene>
<evidence type="ECO:0000256" key="2">
    <source>
        <dbReference type="ARBA" id="ARBA00022729"/>
    </source>
</evidence>
<dbReference type="RefSeq" id="WP_317016407.1">
    <property type="nucleotide sequence ID" value="NZ_CP136511.1"/>
</dbReference>
<dbReference type="Pfam" id="PF04333">
    <property type="entry name" value="MlaA"/>
    <property type="match status" value="1"/>
</dbReference>